<feature type="region of interest" description="Disordered" evidence="1">
    <location>
        <begin position="506"/>
        <end position="564"/>
    </location>
</feature>
<dbReference type="GO" id="GO:0004672">
    <property type="term" value="F:protein kinase activity"/>
    <property type="evidence" value="ECO:0007669"/>
    <property type="project" value="InterPro"/>
</dbReference>
<feature type="compositionally biased region" description="Polar residues" evidence="1">
    <location>
        <begin position="320"/>
        <end position="329"/>
    </location>
</feature>
<dbReference type="AlphaFoldDB" id="A0A0C9SKA2"/>
<feature type="region of interest" description="Disordered" evidence="1">
    <location>
        <begin position="1"/>
        <end position="20"/>
    </location>
</feature>
<organism evidence="3 4">
    <name type="scientific">Plicaturopsis crispa FD-325 SS-3</name>
    <dbReference type="NCBI Taxonomy" id="944288"/>
    <lineage>
        <taxon>Eukaryota</taxon>
        <taxon>Fungi</taxon>
        <taxon>Dikarya</taxon>
        <taxon>Basidiomycota</taxon>
        <taxon>Agaricomycotina</taxon>
        <taxon>Agaricomycetes</taxon>
        <taxon>Agaricomycetidae</taxon>
        <taxon>Amylocorticiales</taxon>
        <taxon>Amylocorticiaceae</taxon>
        <taxon>Plicatura</taxon>
        <taxon>Plicaturopsis crispa</taxon>
    </lineage>
</organism>
<evidence type="ECO:0000259" key="2">
    <source>
        <dbReference type="SMART" id="SM00220"/>
    </source>
</evidence>
<name>A0A0C9SKA2_PLICR</name>
<feature type="compositionally biased region" description="Pro residues" evidence="1">
    <location>
        <begin position="331"/>
        <end position="342"/>
    </location>
</feature>
<feature type="domain" description="Protein kinase" evidence="2">
    <location>
        <begin position="653"/>
        <end position="896"/>
    </location>
</feature>
<feature type="compositionally biased region" description="Acidic residues" evidence="1">
    <location>
        <begin position="519"/>
        <end position="532"/>
    </location>
</feature>
<feature type="compositionally biased region" description="Basic residues" evidence="1">
    <location>
        <begin position="548"/>
        <end position="561"/>
    </location>
</feature>
<feature type="compositionally biased region" description="Low complexity" evidence="1">
    <location>
        <begin position="9"/>
        <end position="18"/>
    </location>
</feature>
<dbReference type="InterPro" id="IPR011009">
    <property type="entry name" value="Kinase-like_dom_sf"/>
</dbReference>
<dbReference type="SUPFAM" id="SSF56112">
    <property type="entry name" value="Protein kinase-like (PK-like)"/>
    <property type="match status" value="1"/>
</dbReference>
<evidence type="ECO:0000256" key="1">
    <source>
        <dbReference type="SAM" id="MobiDB-lite"/>
    </source>
</evidence>
<dbReference type="OrthoDB" id="2521594at2759"/>
<dbReference type="GO" id="GO:0005524">
    <property type="term" value="F:ATP binding"/>
    <property type="evidence" value="ECO:0007669"/>
    <property type="project" value="InterPro"/>
</dbReference>
<proteinExistence type="predicted"/>
<dbReference type="SMART" id="SM00220">
    <property type="entry name" value="S_TKc"/>
    <property type="match status" value="1"/>
</dbReference>
<dbReference type="EMBL" id="KN832578">
    <property type="protein sequence ID" value="KII83381.1"/>
    <property type="molecule type" value="Genomic_DNA"/>
</dbReference>
<dbReference type="InterPro" id="IPR052396">
    <property type="entry name" value="Meiotic_Drive_Suppr_Kinase"/>
</dbReference>
<dbReference type="InterPro" id="IPR000719">
    <property type="entry name" value="Prot_kinase_dom"/>
</dbReference>
<dbReference type="PANTHER" id="PTHR37171:SF1">
    <property type="entry name" value="SERINE_THREONINE-PROTEIN KINASE YRZF-RELATED"/>
    <property type="match status" value="1"/>
</dbReference>
<protein>
    <recommendedName>
        <fullName evidence="2">Protein kinase domain-containing protein</fullName>
    </recommendedName>
</protein>
<accession>A0A0C9SKA2</accession>
<sequence>MSDLEESRSSYSSRLSSYDDSDSAISVAWSSHSVLVPHKRPRPPVPPPASPGDIYDDLNTVFEWNPENLMIAAKRKDNSPGRGNRDLSFYGMHLAPALTLKRVVHVPQLHKQLARVVDIRMDSLRERGITLPPAGYRRGIYVREDTRGHLIESDRREMRNEIDVAQYLYRSIPRFSLPIASALTFHPEIWLSVLRWSDHPQEGCHAIVNGTFGVEPLRDGLTRRGPDGEPKATVWDYIDEENFKHLREIDRRYRTLATWQILKVSIGVDDVMPRLMTMVYNGAFQWKRCRGDPCMKPLNQNQFRSGHDSADTLMFATDSLTDATPSGATTPLPPSVRPPSPPVAKSHSQILDEAFVRGGSSLEKFQSLDEIHQEFIAEQEEASRKRREARANGTGGWKPPGYSYSAWPDSATQRFPGESEAGSLDLAPDTLLMEAWIQSIRDNSTLVILHSGNLEFICVRHRESQTLYVSDILHLPCMEDPKYGKTALGVYLLAIDDAIRRNQLDSAVDDAPEPPAGVDDIDESDAQTDASDESAKKKSRTTPPPTNRRGRSGRKRGKRKAVAKEKTELTENVIPIMLCPLVLKADSFLKEMMEEIASSARSVLLMHFKYDLYDTVNPGIFFRGIRLNSAVDTSSPPPTTPVTRFSKDDRILLVLTSELGEGAVGVVHGGVVRVESSHRKTTELKIAAKLAFTPRQQKALIHEMEVYKRLSSKGVEGVPKILGEWHDADEGGPSCVIMSHAGLSLRDRGGKITPEQRDGFMAILKSIHAAGVSHEDLRSANLMIDDAGNPVIIDFERSWIDGDEVQYKKEPVLLRRILDAKTMKRAPHAGTPADTGVTVGKGKKAESARPVGGKRKSEDRDDVPSAQADDSKTPGTSKATAEKRVGNAEPSGSNVVHGPRPGAGDGDGASLRERRAGGMTLRPLKRK</sequence>
<gene>
    <name evidence="3" type="ORF">PLICRDRAFT_180463</name>
</gene>
<evidence type="ECO:0000313" key="4">
    <source>
        <dbReference type="Proteomes" id="UP000053263"/>
    </source>
</evidence>
<dbReference type="Proteomes" id="UP000053263">
    <property type="component" value="Unassembled WGS sequence"/>
</dbReference>
<keyword evidence="4" id="KW-1185">Reference proteome</keyword>
<dbReference type="Gene3D" id="1.10.510.10">
    <property type="entry name" value="Transferase(Phosphotransferase) domain 1"/>
    <property type="match status" value="1"/>
</dbReference>
<reference evidence="3 4" key="1">
    <citation type="submission" date="2014-06" db="EMBL/GenBank/DDBJ databases">
        <title>Evolutionary Origins and Diversification of the Mycorrhizal Mutualists.</title>
        <authorList>
            <consortium name="DOE Joint Genome Institute"/>
            <consortium name="Mycorrhizal Genomics Consortium"/>
            <person name="Kohler A."/>
            <person name="Kuo A."/>
            <person name="Nagy L.G."/>
            <person name="Floudas D."/>
            <person name="Copeland A."/>
            <person name="Barry K.W."/>
            <person name="Cichocki N."/>
            <person name="Veneault-Fourrey C."/>
            <person name="LaButti K."/>
            <person name="Lindquist E.A."/>
            <person name="Lipzen A."/>
            <person name="Lundell T."/>
            <person name="Morin E."/>
            <person name="Murat C."/>
            <person name="Riley R."/>
            <person name="Ohm R."/>
            <person name="Sun H."/>
            <person name="Tunlid A."/>
            <person name="Henrissat B."/>
            <person name="Grigoriev I.V."/>
            <person name="Hibbett D.S."/>
            <person name="Martin F."/>
        </authorList>
    </citation>
    <scope>NUCLEOTIDE SEQUENCE [LARGE SCALE GENOMIC DNA]</scope>
    <source>
        <strain evidence="3 4">FD-325 SS-3</strain>
    </source>
</reference>
<evidence type="ECO:0000313" key="3">
    <source>
        <dbReference type="EMBL" id="KII83381.1"/>
    </source>
</evidence>
<feature type="region of interest" description="Disordered" evidence="1">
    <location>
        <begin position="825"/>
        <end position="927"/>
    </location>
</feature>
<feature type="region of interest" description="Disordered" evidence="1">
    <location>
        <begin position="320"/>
        <end position="345"/>
    </location>
</feature>
<dbReference type="HOGENOM" id="CLU_004236_0_0_1"/>
<dbReference type="PANTHER" id="PTHR37171">
    <property type="entry name" value="SERINE/THREONINE-PROTEIN KINASE YRZF-RELATED"/>
    <property type="match status" value="1"/>
</dbReference>